<evidence type="ECO:0000313" key="2">
    <source>
        <dbReference type="EMBL" id="TRX88342.1"/>
    </source>
</evidence>
<dbReference type="Proteomes" id="UP000319160">
    <property type="component" value="Unassembled WGS sequence"/>
</dbReference>
<comment type="caution">
    <text evidence="2">The sequence shown here is derived from an EMBL/GenBank/DDBJ whole genome shotgun (WGS) entry which is preliminary data.</text>
</comment>
<accession>A0A553HK65</accession>
<proteinExistence type="predicted"/>
<reference evidence="3" key="1">
    <citation type="submission" date="2019-06" db="EMBL/GenBank/DDBJ databases">
        <title>Draft genome sequence of the griseofulvin-producing fungus Xylaria cubensis strain G536.</title>
        <authorList>
            <person name="Mead M.E."/>
            <person name="Raja H.A."/>
            <person name="Steenwyk J.L."/>
            <person name="Knowles S.L."/>
            <person name="Oberlies N.H."/>
            <person name="Rokas A."/>
        </authorList>
    </citation>
    <scope>NUCLEOTIDE SEQUENCE [LARGE SCALE GENOMIC DNA]</scope>
    <source>
        <strain evidence="3">G536</strain>
    </source>
</reference>
<evidence type="ECO:0000259" key="1">
    <source>
        <dbReference type="Pfam" id="PF20150"/>
    </source>
</evidence>
<keyword evidence="3" id="KW-1185">Reference proteome</keyword>
<evidence type="ECO:0000313" key="3">
    <source>
        <dbReference type="Proteomes" id="UP000319160"/>
    </source>
</evidence>
<dbReference type="InterPro" id="IPR045518">
    <property type="entry name" value="2EXR"/>
</dbReference>
<sequence length="323" mass="37243">MFFHEIYLPQYLQFAEYVPSPVSTACFPQFPRLPTEIRIAIWGQFALPKKLQHIVRQGSNCITEVILSNPAGSRKRMDIRRIMQVNAEARHEVLQGHQLVVWDKTRDLQGRPRPTSSFSFVNWELDLFSVRSRNGYEKRFTKEPYNRIKNLAVGIVGSFGPTSPFLLAPYGYEFGSESREAFGSVQRVVFIVGCCNVWQGLFICPRELSEDIIGDYPEYNGVFRDGRDLLMNEYGMHTVVDPTDHIYDGCKARIVTEIHEGSPPTVVFKELSFSQWVEKALPALIHTSTHGKPWVECQIMLDYLGHREQNEIWRNSQLDQQPI</sequence>
<dbReference type="AlphaFoldDB" id="A0A553HK65"/>
<protein>
    <recommendedName>
        <fullName evidence="1">2EXR domain-containing protein</fullName>
    </recommendedName>
</protein>
<gene>
    <name evidence="2" type="ORF">FHL15_010780</name>
</gene>
<dbReference type="Pfam" id="PF20150">
    <property type="entry name" value="2EXR"/>
    <property type="match status" value="1"/>
</dbReference>
<dbReference type="OrthoDB" id="4776651at2759"/>
<dbReference type="EMBL" id="VFLP01000091">
    <property type="protein sequence ID" value="TRX88342.1"/>
    <property type="molecule type" value="Genomic_DNA"/>
</dbReference>
<organism evidence="2 3">
    <name type="scientific">Xylaria flabelliformis</name>
    <dbReference type="NCBI Taxonomy" id="2512241"/>
    <lineage>
        <taxon>Eukaryota</taxon>
        <taxon>Fungi</taxon>
        <taxon>Dikarya</taxon>
        <taxon>Ascomycota</taxon>
        <taxon>Pezizomycotina</taxon>
        <taxon>Sordariomycetes</taxon>
        <taxon>Xylariomycetidae</taxon>
        <taxon>Xylariales</taxon>
        <taxon>Xylariaceae</taxon>
        <taxon>Xylaria</taxon>
    </lineage>
</organism>
<name>A0A553HK65_9PEZI</name>
<feature type="domain" description="2EXR" evidence="1">
    <location>
        <begin position="27"/>
        <end position="126"/>
    </location>
</feature>